<feature type="transmembrane region" description="Helical" evidence="6">
    <location>
        <begin position="116"/>
        <end position="134"/>
    </location>
</feature>
<feature type="transmembrane region" description="Helical" evidence="6">
    <location>
        <begin position="171"/>
        <end position="191"/>
    </location>
</feature>
<evidence type="ECO:0000259" key="7">
    <source>
        <dbReference type="PROSITE" id="PS50850"/>
    </source>
</evidence>
<evidence type="ECO:0000256" key="6">
    <source>
        <dbReference type="SAM" id="Phobius"/>
    </source>
</evidence>
<dbReference type="PROSITE" id="PS50850">
    <property type="entry name" value="MFS"/>
    <property type="match status" value="1"/>
</dbReference>
<evidence type="ECO:0000313" key="8">
    <source>
        <dbReference type="EMBL" id="GIH64489.1"/>
    </source>
</evidence>
<proteinExistence type="predicted"/>
<feature type="transmembrane region" description="Helical" evidence="6">
    <location>
        <begin position="53"/>
        <end position="71"/>
    </location>
</feature>
<sequence>MNPRLGAANGRPARLRLLFVAQIVITLLTALDQTIVATALPTIVADLGGERQTAWVFTAYTLAMTVAMPVFGRLGDLRGRRALYLACVAGFVLASVLCGFAAGFFSLIALRFAQGIGGGGIVVLGQAVVADAVPARDRGRFLAPIGAVFAVASVVAPLLGGALTDTVGWRWIFWVNAPLGGLALLLAFRSVPRIVPERTGERFDTVGAVLLAVWATGVVLVAAWGGSTYPWSSPVILSTAGLVLVAFGLFVHRCRRHPHPIIPISIFRNRTVVISSVLAFVVGTGVFGLVGYVPGVMQAAFGLSATPAGTLILPLVLGLMVTSLLAGHRMARTGRYRDFPLLGCTIAAAGMLGLAAVRTSTPVLLVAVWIGVVGLGVGCFMQISTVAVQDAVTDRVVGTATSTVALVREVGVSIGAAALGGLLSARLLSGLGDRRYLAGLSPVQLRTLSPALRHAYAETYLAALTPLLLGLVLLFVVALAVSLFLPDRRLSGGARTTGQGRNEAVGHQVASHEGG</sequence>
<feature type="transmembrane region" description="Helical" evidence="6">
    <location>
        <begin position="339"/>
        <end position="357"/>
    </location>
</feature>
<feature type="domain" description="Major facilitator superfamily (MFS) profile" evidence="7">
    <location>
        <begin position="18"/>
        <end position="489"/>
    </location>
</feature>
<dbReference type="Gene3D" id="1.20.1250.20">
    <property type="entry name" value="MFS general substrate transporter like domains"/>
    <property type="match status" value="1"/>
</dbReference>
<keyword evidence="2 6" id="KW-0812">Transmembrane</keyword>
<feature type="transmembrane region" description="Helical" evidence="6">
    <location>
        <begin position="272"/>
        <end position="293"/>
    </location>
</feature>
<feature type="transmembrane region" description="Helical" evidence="6">
    <location>
        <begin position="305"/>
        <end position="327"/>
    </location>
</feature>
<dbReference type="PANTHER" id="PTHR23501">
    <property type="entry name" value="MAJOR FACILITATOR SUPERFAMILY"/>
    <property type="match status" value="1"/>
</dbReference>
<protein>
    <submittedName>
        <fullName evidence="8">MFS transporter</fullName>
    </submittedName>
</protein>
<feature type="transmembrane region" description="Helical" evidence="6">
    <location>
        <begin position="83"/>
        <end position="110"/>
    </location>
</feature>
<organism evidence="8 9">
    <name type="scientific">Microbispora siamensis</name>
    <dbReference type="NCBI Taxonomy" id="564413"/>
    <lineage>
        <taxon>Bacteria</taxon>
        <taxon>Bacillati</taxon>
        <taxon>Actinomycetota</taxon>
        <taxon>Actinomycetes</taxon>
        <taxon>Streptosporangiales</taxon>
        <taxon>Streptosporangiaceae</taxon>
        <taxon>Microbispora</taxon>
    </lineage>
</organism>
<evidence type="ECO:0000256" key="5">
    <source>
        <dbReference type="SAM" id="MobiDB-lite"/>
    </source>
</evidence>
<evidence type="ECO:0000256" key="2">
    <source>
        <dbReference type="ARBA" id="ARBA00022692"/>
    </source>
</evidence>
<feature type="transmembrane region" description="Helical" evidence="6">
    <location>
        <begin position="141"/>
        <end position="159"/>
    </location>
</feature>
<reference evidence="8 9" key="1">
    <citation type="submission" date="2021-01" db="EMBL/GenBank/DDBJ databases">
        <title>Whole genome shotgun sequence of Microbispora siamensis NBRC 104113.</title>
        <authorList>
            <person name="Komaki H."/>
            <person name="Tamura T."/>
        </authorList>
    </citation>
    <scope>NUCLEOTIDE SEQUENCE [LARGE SCALE GENOMIC DNA]</scope>
    <source>
        <strain evidence="8 9">NBRC 104113</strain>
    </source>
</reference>
<name>A0ABQ4GSR9_9ACTN</name>
<comment type="caution">
    <text evidence="8">The sequence shown here is derived from an EMBL/GenBank/DDBJ whole genome shotgun (WGS) entry which is preliminary data.</text>
</comment>
<dbReference type="InterPro" id="IPR036259">
    <property type="entry name" value="MFS_trans_sf"/>
</dbReference>
<dbReference type="Gene3D" id="1.20.1720.10">
    <property type="entry name" value="Multidrug resistance protein D"/>
    <property type="match status" value="1"/>
</dbReference>
<comment type="subcellular location">
    <subcellularLocation>
        <location evidence="1">Cell membrane</location>
        <topology evidence="1">Multi-pass membrane protein</topology>
    </subcellularLocation>
</comment>
<dbReference type="EMBL" id="BOOF01000032">
    <property type="protein sequence ID" value="GIH64489.1"/>
    <property type="molecule type" value="Genomic_DNA"/>
</dbReference>
<feature type="region of interest" description="Disordered" evidence="5">
    <location>
        <begin position="495"/>
        <end position="515"/>
    </location>
</feature>
<keyword evidence="9" id="KW-1185">Reference proteome</keyword>
<feature type="transmembrane region" description="Helical" evidence="6">
    <location>
        <begin position="203"/>
        <end position="225"/>
    </location>
</feature>
<feature type="transmembrane region" description="Helical" evidence="6">
    <location>
        <begin position="409"/>
        <end position="428"/>
    </location>
</feature>
<gene>
    <name evidence="8" type="ORF">Msi02_53060</name>
</gene>
<feature type="transmembrane region" description="Helical" evidence="6">
    <location>
        <begin position="460"/>
        <end position="485"/>
    </location>
</feature>
<dbReference type="PRINTS" id="PR01036">
    <property type="entry name" value="TCRTETB"/>
</dbReference>
<feature type="transmembrane region" description="Helical" evidence="6">
    <location>
        <begin position="231"/>
        <end position="251"/>
    </location>
</feature>
<dbReference type="Pfam" id="PF07690">
    <property type="entry name" value="MFS_1"/>
    <property type="match status" value="1"/>
</dbReference>
<keyword evidence="3 6" id="KW-1133">Transmembrane helix</keyword>
<dbReference type="InterPro" id="IPR011701">
    <property type="entry name" value="MFS"/>
</dbReference>
<dbReference type="RefSeq" id="WP_204050726.1">
    <property type="nucleotide sequence ID" value="NZ_BOOF01000032.1"/>
</dbReference>
<dbReference type="PANTHER" id="PTHR23501:SF197">
    <property type="entry name" value="COMD"/>
    <property type="match status" value="1"/>
</dbReference>
<evidence type="ECO:0000256" key="3">
    <source>
        <dbReference type="ARBA" id="ARBA00022989"/>
    </source>
</evidence>
<accession>A0ABQ4GSR9</accession>
<dbReference type="Proteomes" id="UP000660454">
    <property type="component" value="Unassembled WGS sequence"/>
</dbReference>
<dbReference type="SUPFAM" id="SSF103473">
    <property type="entry name" value="MFS general substrate transporter"/>
    <property type="match status" value="1"/>
</dbReference>
<feature type="transmembrane region" description="Helical" evidence="6">
    <location>
        <begin position="363"/>
        <end position="388"/>
    </location>
</feature>
<evidence type="ECO:0000313" key="9">
    <source>
        <dbReference type="Proteomes" id="UP000660454"/>
    </source>
</evidence>
<evidence type="ECO:0000256" key="4">
    <source>
        <dbReference type="ARBA" id="ARBA00023136"/>
    </source>
</evidence>
<dbReference type="InterPro" id="IPR020846">
    <property type="entry name" value="MFS_dom"/>
</dbReference>
<evidence type="ECO:0000256" key="1">
    <source>
        <dbReference type="ARBA" id="ARBA00004651"/>
    </source>
</evidence>
<keyword evidence="4 6" id="KW-0472">Membrane</keyword>